<dbReference type="EMBL" id="CAMXCT030001358">
    <property type="protein sequence ID" value="CAL4776635.1"/>
    <property type="molecule type" value="Genomic_DNA"/>
</dbReference>
<evidence type="ECO:0000259" key="2">
    <source>
        <dbReference type="PROSITE" id="PS50076"/>
    </source>
</evidence>
<dbReference type="EMBL" id="CAMXCT020001358">
    <property type="protein sequence ID" value="CAL1142698.1"/>
    <property type="molecule type" value="Genomic_DNA"/>
</dbReference>
<dbReference type="SUPFAM" id="SSF46565">
    <property type="entry name" value="Chaperone J-domain"/>
    <property type="match status" value="1"/>
</dbReference>
<name>A0A9P1CDZ2_9DINO</name>
<accession>A0A9P1CDZ2</accession>
<dbReference type="OrthoDB" id="10250354at2759"/>
<dbReference type="PROSITE" id="PS51257">
    <property type="entry name" value="PROKAR_LIPOPROTEIN"/>
    <property type="match status" value="1"/>
</dbReference>
<dbReference type="InterPro" id="IPR036869">
    <property type="entry name" value="J_dom_sf"/>
</dbReference>
<feature type="region of interest" description="Disordered" evidence="1">
    <location>
        <begin position="300"/>
        <end position="329"/>
    </location>
</feature>
<dbReference type="PROSITE" id="PS50076">
    <property type="entry name" value="DNAJ_2"/>
    <property type="match status" value="1"/>
</dbReference>
<evidence type="ECO:0000313" key="5">
    <source>
        <dbReference type="Proteomes" id="UP001152797"/>
    </source>
</evidence>
<dbReference type="InterPro" id="IPR052423">
    <property type="entry name" value="EMIR"/>
</dbReference>
<dbReference type="Proteomes" id="UP001152797">
    <property type="component" value="Unassembled WGS sequence"/>
</dbReference>
<gene>
    <name evidence="3" type="ORF">C1SCF055_LOCUS16408</name>
</gene>
<dbReference type="PRINTS" id="PR00625">
    <property type="entry name" value="JDOMAIN"/>
</dbReference>
<feature type="compositionally biased region" description="Basic and acidic residues" evidence="1">
    <location>
        <begin position="300"/>
        <end position="312"/>
    </location>
</feature>
<dbReference type="SMART" id="SM00271">
    <property type="entry name" value="DnaJ"/>
    <property type="match status" value="1"/>
</dbReference>
<dbReference type="PROSITE" id="PS00636">
    <property type="entry name" value="DNAJ_1"/>
    <property type="match status" value="1"/>
</dbReference>
<protein>
    <submittedName>
        <fullName evidence="4">J domain-containing protein</fullName>
    </submittedName>
</protein>
<dbReference type="Gene3D" id="1.10.287.110">
    <property type="entry name" value="DnaJ domain"/>
    <property type="match status" value="1"/>
</dbReference>
<evidence type="ECO:0000313" key="3">
    <source>
        <dbReference type="EMBL" id="CAI3989323.1"/>
    </source>
</evidence>
<keyword evidence="5" id="KW-1185">Reference proteome</keyword>
<dbReference type="AlphaFoldDB" id="A0A9P1CDZ2"/>
<dbReference type="EMBL" id="CAMXCT010001358">
    <property type="protein sequence ID" value="CAI3989323.1"/>
    <property type="molecule type" value="Genomic_DNA"/>
</dbReference>
<reference evidence="3" key="1">
    <citation type="submission" date="2022-10" db="EMBL/GenBank/DDBJ databases">
        <authorList>
            <person name="Chen Y."/>
            <person name="Dougan E. K."/>
            <person name="Chan C."/>
            <person name="Rhodes N."/>
            <person name="Thang M."/>
        </authorList>
    </citation>
    <scope>NUCLEOTIDE SEQUENCE</scope>
</reference>
<dbReference type="Pfam" id="PF00226">
    <property type="entry name" value="DnaJ"/>
    <property type="match status" value="1"/>
</dbReference>
<evidence type="ECO:0000256" key="1">
    <source>
        <dbReference type="SAM" id="MobiDB-lite"/>
    </source>
</evidence>
<reference evidence="4 5" key="2">
    <citation type="submission" date="2024-05" db="EMBL/GenBank/DDBJ databases">
        <authorList>
            <person name="Chen Y."/>
            <person name="Shah S."/>
            <person name="Dougan E. K."/>
            <person name="Thang M."/>
            <person name="Chan C."/>
        </authorList>
    </citation>
    <scope>NUCLEOTIDE SEQUENCE [LARGE SCALE GENOMIC DNA]</scope>
</reference>
<comment type="caution">
    <text evidence="3">The sequence shown here is derived from an EMBL/GenBank/DDBJ whole genome shotgun (WGS) entry which is preliminary data.</text>
</comment>
<organism evidence="3">
    <name type="scientific">Cladocopium goreaui</name>
    <dbReference type="NCBI Taxonomy" id="2562237"/>
    <lineage>
        <taxon>Eukaryota</taxon>
        <taxon>Sar</taxon>
        <taxon>Alveolata</taxon>
        <taxon>Dinophyceae</taxon>
        <taxon>Suessiales</taxon>
        <taxon>Symbiodiniaceae</taxon>
        <taxon>Cladocopium</taxon>
    </lineage>
</organism>
<proteinExistence type="predicted"/>
<dbReference type="PANTHER" id="PTHR44094:SF8">
    <property type="entry name" value="DNAJ HEAT SHOCK N-TERMINAL DOMAIN-CONTAINING PROTEIN-RELATED"/>
    <property type="match status" value="1"/>
</dbReference>
<dbReference type="PANTHER" id="PTHR44094">
    <property type="entry name" value="DNAJ HEAT SHOCK N-TERMINAL DOMAIN-CONTAINING PROTEIN"/>
    <property type="match status" value="1"/>
</dbReference>
<sequence>MERRSLRPPSVRFRRSGLLLFAALGCLGVGISFTGSSSSWWRGLSPRQTRRGAAVDSPPATDTKLYDVLGIGKEASVADIKKAYYRNARDCHPDKHPGNEVMRAKFQEVADAYATLADPVRRQKYDLQGLAGLAFFSNNATRLFGPPPWRVLIGRTDHWLWTEEQAEYMIGLLAASIPNGIAGVTVRSVKLAYDEAYKTRVATLLERVSEEQAKDTVDQLEEFGLAVKAEPIEGERSNEQETPIQHFRRIQRELGEASETLRRISQEIRPDDINKGDDSEFDRYVEMVRHLRSELRAAAKGLEEHKQRKATESTEVSNGVRANGVPVPR</sequence>
<dbReference type="CDD" id="cd06257">
    <property type="entry name" value="DnaJ"/>
    <property type="match status" value="1"/>
</dbReference>
<evidence type="ECO:0000313" key="4">
    <source>
        <dbReference type="EMBL" id="CAL4776635.1"/>
    </source>
</evidence>
<dbReference type="InterPro" id="IPR001623">
    <property type="entry name" value="DnaJ_domain"/>
</dbReference>
<feature type="domain" description="J" evidence="2">
    <location>
        <begin position="64"/>
        <end position="129"/>
    </location>
</feature>
<dbReference type="InterPro" id="IPR018253">
    <property type="entry name" value="DnaJ_domain_CS"/>
</dbReference>